<evidence type="ECO:0000313" key="1">
    <source>
        <dbReference type="EMBL" id="TQE98698.1"/>
    </source>
</evidence>
<dbReference type="Proteomes" id="UP000315400">
    <property type="component" value="Unassembled WGS sequence"/>
</dbReference>
<gene>
    <name evidence="1" type="ORF">FKY71_12520</name>
</gene>
<comment type="caution">
    <text evidence="1">The sequence shown here is derived from an EMBL/GenBank/DDBJ whole genome shotgun (WGS) entry which is preliminary data.</text>
</comment>
<dbReference type="EMBL" id="VIFK01000152">
    <property type="protein sequence ID" value="TQE98698.1"/>
    <property type="molecule type" value="Genomic_DNA"/>
</dbReference>
<evidence type="ECO:0000313" key="2">
    <source>
        <dbReference type="Proteomes" id="UP000315400"/>
    </source>
</evidence>
<reference evidence="1 2" key="1">
    <citation type="submission" date="2019-06" db="EMBL/GenBank/DDBJ databases">
        <title>Metagenome assembled Genome of Spiribacter salinus SL48-SHIP from the microbial mat of Salt Lake 48 (Novosibirsk region, Russia).</title>
        <authorList>
            <person name="Shipova A."/>
            <person name="Rozanov A.S."/>
            <person name="Bryanskaya A.V."/>
            <person name="Peltek S.E."/>
        </authorList>
    </citation>
    <scope>NUCLEOTIDE SEQUENCE [LARGE SCALE GENOMIC DNA]</scope>
    <source>
        <strain evidence="1">SL48-SHIP-2</strain>
    </source>
</reference>
<organism evidence="1 2">
    <name type="scientific">Spiribacter salinus</name>
    <dbReference type="NCBI Taxonomy" id="1335746"/>
    <lineage>
        <taxon>Bacteria</taxon>
        <taxon>Pseudomonadati</taxon>
        <taxon>Pseudomonadota</taxon>
        <taxon>Gammaproteobacteria</taxon>
        <taxon>Chromatiales</taxon>
        <taxon>Ectothiorhodospiraceae</taxon>
        <taxon>Spiribacter</taxon>
    </lineage>
</organism>
<accession>A0A540VPP8</accession>
<sequence length="470" mass="51003">MFAALLLLIPWAQADAVAVLDDEPCADRVAAPTTIDRAGVAPSVELVLYLRASPHSATVILYAYAGGDPVNNWDPSGLITIRALIGRLTSDGMSSRKVIELVRRMTGGGRRPANYRHIQRAMDNNAGFIRPSDINPSIKGYKDIRVVGGFMDFRSNRVAAPFGRSAGNFDGVVRNVDVTPSGRREMDAAWKKLSDDTGVPARDLKEKYVWHHDPISYDVDTNKGDLILLERELHDQVGHGGSREILRAVESAGGVDAYKALLTASTAAATVGVALAPRTSEALESDSLAVAQSLGRDAGALIAPRMVGIRERVENGEMIAREELYDAIALDLMEAGTGGLLSMEEGYDQIKQGNHGGAFQAFYQANGISVSNFEMMREFAYGPRPPETVVEWYHAGSWLTGGDGLSLNPRSREVHNPAYDAWRNGRQFIGGLQDQFIMEQRVNAILEMVGEVNQMDPSIMGLSDTPFGDG</sequence>
<proteinExistence type="predicted"/>
<name>A0A540VPP8_9GAMM</name>
<protein>
    <submittedName>
        <fullName evidence="1">Uncharacterized protein</fullName>
    </submittedName>
</protein>
<dbReference type="AlphaFoldDB" id="A0A540VPP8"/>